<sequence length="294" mass="33803">MGTDLKLSEDAGDRTLFVMIPGNPGNEGYYAEFGRLLLEKFGDPNALFYTVSHLNHVPLPVELQIAKSPSGYERFRLEEQVEHKLQFCREILPKSKRVLFFGHSIGSYMMLKIVPQLLDDGVPISRAFALFPTVERMAGSPNGRRLFGLLRFFDRNDWMTRIVAGVLEYLPATFKSFLCRFHLSSSPECIVSSASELGYSTVIRNIIHMSNDELENVCEFNEELLKAGKKIQDYGKYAETRSGGPSDHRRTWMRARLRYPGQRNYGRRTREDAKPVIYLNYNTEYNLGTYEVEE</sequence>
<keyword evidence="5" id="KW-0378">Hydrolase</keyword>
<evidence type="ECO:0000313" key="10">
    <source>
        <dbReference type="Proteomes" id="UP000298663"/>
    </source>
</evidence>
<dbReference type="SUPFAM" id="SSF53474">
    <property type="entry name" value="alpha/beta-Hydrolases"/>
    <property type="match status" value="1"/>
</dbReference>
<dbReference type="GO" id="GO:0004771">
    <property type="term" value="F:sterol ester esterase activity"/>
    <property type="evidence" value="ECO:0007669"/>
    <property type="project" value="UniProtKB-EC"/>
</dbReference>
<dbReference type="AlphaFoldDB" id="A0A4U5NDX3"/>
<gene>
    <name evidence="9" type="ORF">L596_014801</name>
</gene>
<dbReference type="GO" id="GO:0019915">
    <property type="term" value="P:lipid storage"/>
    <property type="evidence" value="ECO:0007669"/>
    <property type="project" value="InterPro"/>
</dbReference>
<evidence type="ECO:0000313" key="9">
    <source>
        <dbReference type="EMBL" id="TKR80793.1"/>
    </source>
</evidence>
<evidence type="ECO:0000256" key="5">
    <source>
        <dbReference type="ARBA" id="ARBA00022801"/>
    </source>
</evidence>
<keyword evidence="10" id="KW-1185">Reference proteome</keyword>
<reference evidence="9 10" key="2">
    <citation type="journal article" date="2019" name="G3 (Bethesda)">
        <title>Hybrid Assembly of the Genome of the Entomopathogenic Nematode Steinernema carpocapsae Identifies the X-Chromosome.</title>
        <authorList>
            <person name="Serra L."/>
            <person name="Macchietto M."/>
            <person name="Macias-Munoz A."/>
            <person name="McGill C.J."/>
            <person name="Rodriguez I.M."/>
            <person name="Rodriguez B."/>
            <person name="Murad R."/>
            <person name="Mortazavi A."/>
        </authorList>
    </citation>
    <scope>NUCLEOTIDE SEQUENCE [LARGE SCALE GENOMIC DNA]</scope>
    <source>
        <strain evidence="9 10">ALL</strain>
    </source>
</reference>
<comment type="catalytic activity">
    <reaction evidence="8">
        <text>a cholesterol ester + H2O = cholesterol + a fatty acid + H(+)</text>
        <dbReference type="Rhea" id="RHEA:36403"/>
        <dbReference type="ChEBI" id="CHEBI:15377"/>
        <dbReference type="ChEBI" id="CHEBI:15378"/>
        <dbReference type="ChEBI" id="CHEBI:16113"/>
        <dbReference type="ChEBI" id="CHEBI:17002"/>
        <dbReference type="ChEBI" id="CHEBI:28868"/>
        <dbReference type="EC" id="3.1.1.13"/>
    </reaction>
    <physiologicalReaction direction="left-to-right" evidence="8">
        <dbReference type="Rhea" id="RHEA:36404"/>
    </physiologicalReaction>
</comment>
<comment type="subcellular location">
    <subcellularLocation>
        <location evidence="1">Lipid droplet</location>
    </subcellularLocation>
</comment>
<evidence type="ECO:0000256" key="4">
    <source>
        <dbReference type="ARBA" id="ARBA00022677"/>
    </source>
</evidence>
<evidence type="ECO:0000256" key="8">
    <source>
        <dbReference type="ARBA" id="ARBA00049527"/>
    </source>
</evidence>
<comment type="caution">
    <text evidence="9">The sequence shown here is derived from an EMBL/GenBank/DDBJ whole genome shotgun (WGS) entry which is preliminary data.</text>
</comment>
<accession>A0A4U5NDX3</accession>
<dbReference type="InterPro" id="IPR019363">
    <property type="entry name" value="LDAH"/>
</dbReference>
<comment type="similarity">
    <text evidence="2">Belongs to the AB hydrolase superfamily. LDAH family.</text>
</comment>
<dbReference type="EC" id="3.1.1.13" evidence="7"/>
<dbReference type="STRING" id="34508.A0A4U5NDX3"/>
<evidence type="ECO:0000256" key="7">
    <source>
        <dbReference type="ARBA" id="ARBA00039150"/>
    </source>
</evidence>
<proteinExistence type="inferred from homology"/>
<dbReference type="Proteomes" id="UP000298663">
    <property type="component" value="Unassembled WGS sequence"/>
</dbReference>
<dbReference type="GO" id="GO:0005811">
    <property type="term" value="C:lipid droplet"/>
    <property type="evidence" value="ECO:0007669"/>
    <property type="project" value="UniProtKB-SubCell"/>
</dbReference>
<dbReference type="InterPro" id="IPR029058">
    <property type="entry name" value="AB_hydrolase_fold"/>
</dbReference>
<dbReference type="PANTHER" id="PTHR13390:SF0">
    <property type="entry name" value="LIPID DROPLET-ASSOCIATED HYDROLASE"/>
    <property type="match status" value="1"/>
</dbReference>
<name>A0A4U5NDX3_STECR</name>
<evidence type="ECO:0000256" key="1">
    <source>
        <dbReference type="ARBA" id="ARBA00004502"/>
    </source>
</evidence>
<dbReference type="Pfam" id="PF10230">
    <property type="entry name" value="LIDHydrolase"/>
    <property type="match status" value="1"/>
</dbReference>
<evidence type="ECO:0000256" key="3">
    <source>
        <dbReference type="ARBA" id="ARBA00019242"/>
    </source>
</evidence>
<keyword evidence="4" id="KW-0551">Lipid droplet</keyword>
<evidence type="ECO:0000256" key="2">
    <source>
        <dbReference type="ARBA" id="ARBA00008300"/>
    </source>
</evidence>
<dbReference type="OrthoDB" id="448051at2759"/>
<dbReference type="PANTHER" id="PTHR13390">
    <property type="entry name" value="LIPASE"/>
    <property type="match status" value="1"/>
</dbReference>
<reference evidence="9 10" key="1">
    <citation type="journal article" date="2015" name="Genome Biol.">
        <title>Comparative genomics of Steinernema reveals deeply conserved gene regulatory networks.</title>
        <authorList>
            <person name="Dillman A.R."/>
            <person name="Macchietto M."/>
            <person name="Porter C.F."/>
            <person name="Rogers A."/>
            <person name="Williams B."/>
            <person name="Antoshechkin I."/>
            <person name="Lee M.M."/>
            <person name="Goodwin Z."/>
            <person name="Lu X."/>
            <person name="Lewis E.E."/>
            <person name="Goodrich-Blair H."/>
            <person name="Stock S.P."/>
            <person name="Adams B.J."/>
            <person name="Sternberg P.W."/>
            <person name="Mortazavi A."/>
        </authorList>
    </citation>
    <scope>NUCLEOTIDE SEQUENCE [LARGE SCALE GENOMIC DNA]</scope>
    <source>
        <strain evidence="9 10">ALL</strain>
    </source>
</reference>
<evidence type="ECO:0000256" key="6">
    <source>
        <dbReference type="ARBA" id="ARBA00031924"/>
    </source>
</evidence>
<protein>
    <recommendedName>
        <fullName evidence="3">Lipid droplet-associated hydrolase</fullName>
        <ecNumber evidence="7">3.1.1.13</ecNumber>
    </recommendedName>
    <alternativeName>
        <fullName evidence="6">Lipid droplet-associated serine hydrolase</fullName>
    </alternativeName>
</protein>
<organism evidence="9 10">
    <name type="scientific">Steinernema carpocapsae</name>
    <name type="common">Entomopathogenic nematode</name>
    <dbReference type="NCBI Taxonomy" id="34508"/>
    <lineage>
        <taxon>Eukaryota</taxon>
        <taxon>Metazoa</taxon>
        <taxon>Ecdysozoa</taxon>
        <taxon>Nematoda</taxon>
        <taxon>Chromadorea</taxon>
        <taxon>Rhabditida</taxon>
        <taxon>Tylenchina</taxon>
        <taxon>Panagrolaimomorpha</taxon>
        <taxon>Strongyloidoidea</taxon>
        <taxon>Steinernematidae</taxon>
        <taxon>Steinernema</taxon>
    </lineage>
</organism>
<dbReference type="EMBL" id="AZBU02000004">
    <property type="protein sequence ID" value="TKR80793.1"/>
    <property type="molecule type" value="Genomic_DNA"/>
</dbReference>